<sequence>MLLHIATITPLIPSFPNASVAWNGEAFDSFSIWLAYKLCTGEVLGDEAPLWKNGSSQISTHHQGFPSILTESFFLGRWYGIFGWIKINTNDTRRSQDGLAMCGGVAHDHTGAWRFGYS</sequence>
<accession>A0ABR2PCQ3</accession>
<comment type="caution">
    <text evidence="1">The sequence shown here is derived from an EMBL/GenBank/DDBJ whole genome shotgun (WGS) entry which is preliminary data.</text>
</comment>
<proteinExistence type="predicted"/>
<evidence type="ECO:0000313" key="1">
    <source>
        <dbReference type="EMBL" id="KAK8986104.1"/>
    </source>
</evidence>
<dbReference type="Proteomes" id="UP001396334">
    <property type="component" value="Unassembled WGS sequence"/>
</dbReference>
<protein>
    <submittedName>
        <fullName evidence="1">Uncharacterized protein</fullName>
    </submittedName>
</protein>
<gene>
    <name evidence="1" type="ORF">V6N11_082386</name>
</gene>
<organism evidence="1 2">
    <name type="scientific">Hibiscus sabdariffa</name>
    <name type="common">roselle</name>
    <dbReference type="NCBI Taxonomy" id="183260"/>
    <lineage>
        <taxon>Eukaryota</taxon>
        <taxon>Viridiplantae</taxon>
        <taxon>Streptophyta</taxon>
        <taxon>Embryophyta</taxon>
        <taxon>Tracheophyta</taxon>
        <taxon>Spermatophyta</taxon>
        <taxon>Magnoliopsida</taxon>
        <taxon>eudicotyledons</taxon>
        <taxon>Gunneridae</taxon>
        <taxon>Pentapetalae</taxon>
        <taxon>rosids</taxon>
        <taxon>malvids</taxon>
        <taxon>Malvales</taxon>
        <taxon>Malvaceae</taxon>
        <taxon>Malvoideae</taxon>
        <taxon>Hibiscus</taxon>
    </lineage>
</organism>
<reference evidence="1 2" key="1">
    <citation type="journal article" date="2024" name="G3 (Bethesda)">
        <title>Genome assembly of Hibiscus sabdariffa L. provides insights into metabolisms of medicinal natural products.</title>
        <authorList>
            <person name="Kim T."/>
        </authorList>
    </citation>
    <scope>NUCLEOTIDE SEQUENCE [LARGE SCALE GENOMIC DNA]</scope>
    <source>
        <strain evidence="1">TK-2024</strain>
        <tissue evidence="1">Old leaves</tissue>
    </source>
</reference>
<dbReference type="EMBL" id="JBBPBN010000065">
    <property type="protein sequence ID" value="KAK8986104.1"/>
    <property type="molecule type" value="Genomic_DNA"/>
</dbReference>
<evidence type="ECO:0000313" key="2">
    <source>
        <dbReference type="Proteomes" id="UP001396334"/>
    </source>
</evidence>
<name>A0ABR2PCQ3_9ROSI</name>
<keyword evidence="2" id="KW-1185">Reference proteome</keyword>